<proteinExistence type="predicted"/>
<gene>
    <name evidence="2" type="ORF">L914_07431</name>
</gene>
<protein>
    <submittedName>
        <fullName evidence="2">Uncharacterized protein</fullName>
    </submittedName>
</protein>
<dbReference type="EMBL" id="KI692565">
    <property type="protein sequence ID" value="ETM47980.1"/>
    <property type="molecule type" value="Genomic_DNA"/>
</dbReference>
<evidence type="ECO:0000313" key="2">
    <source>
        <dbReference type="EMBL" id="ETM47980.1"/>
    </source>
</evidence>
<sequence length="88" mass="9719">MDANLYDTGDDTANPPRTRSKHKKTTTATDEPRADGKERQPVAPPEHHSKQPGHPPRTRGKRKRTATAVDEPPPEHEDQQPDTPGGQP</sequence>
<feature type="compositionally biased region" description="Basic and acidic residues" evidence="1">
    <location>
        <begin position="30"/>
        <end position="49"/>
    </location>
</feature>
<accession>W2NHG8</accession>
<evidence type="ECO:0000256" key="1">
    <source>
        <dbReference type="SAM" id="MobiDB-lite"/>
    </source>
</evidence>
<name>W2NHG8_PHYNI</name>
<dbReference type="AlphaFoldDB" id="W2NHG8"/>
<feature type="region of interest" description="Disordered" evidence="1">
    <location>
        <begin position="1"/>
        <end position="88"/>
    </location>
</feature>
<feature type="compositionally biased region" description="Basic residues" evidence="1">
    <location>
        <begin position="56"/>
        <end position="65"/>
    </location>
</feature>
<dbReference type="Proteomes" id="UP000054532">
    <property type="component" value="Unassembled WGS sequence"/>
</dbReference>
<organism evidence="2">
    <name type="scientific">Phytophthora nicotianae</name>
    <name type="common">Potato buckeye rot agent</name>
    <name type="synonym">Phytophthora parasitica</name>
    <dbReference type="NCBI Taxonomy" id="4792"/>
    <lineage>
        <taxon>Eukaryota</taxon>
        <taxon>Sar</taxon>
        <taxon>Stramenopiles</taxon>
        <taxon>Oomycota</taxon>
        <taxon>Peronosporomycetes</taxon>
        <taxon>Peronosporales</taxon>
        <taxon>Peronosporaceae</taxon>
        <taxon>Phytophthora</taxon>
    </lineage>
</organism>
<feature type="non-terminal residue" evidence="2">
    <location>
        <position position="88"/>
    </location>
</feature>
<reference evidence="2" key="1">
    <citation type="submission" date="2013-11" db="EMBL/GenBank/DDBJ databases">
        <title>The Genome Sequence of Phytophthora parasitica IAC_01/95.</title>
        <authorList>
            <consortium name="The Broad Institute Genomics Platform"/>
            <person name="Russ C."/>
            <person name="Tyler B."/>
            <person name="Panabieres F."/>
            <person name="Shan W."/>
            <person name="Tripathy S."/>
            <person name="Grunwald N."/>
            <person name="Machado M."/>
            <person name="Johnson C.S."/>
            <person name="Arredondo F."/>
            <person name="Hong C."/>
            <person name="Coffey M."/>
            <person name="Young S.K."/>
            <person name="Zeng Q."/>
            <person name="Gargeya S."/>
            <person name="Fitzgerald M."/>
            <person name="Abouelleil A."/>
            <person name="Alvarado L."/>
            <person name="Chapman S.B."/>
            <person name="Gainer-Dewar J."/>
            <person name="Goldberg J."/>
            <person name="Griggs A."/>
            <person name="Gujja S."/>
            <person name="Hansen M."/>
            <person name="Howarth C."/>
            <person name="Imamovic A."/>
            <person name="Ireland A."/>
            <person name="Larimer J."/>
            <person name="McCowan C."/>
            <person name="Murphy C."/>
            <person name="Pearson M."/>
            <person name="Poon T.W."/>
            <person name="Priest M."/>
            <person name="Roberts A."/>
            <person name="Saif S."/>
            <person name="Shea T."/>
            <person name="Sykes S."/>
            <person name="Wortman J."/>
            <person name="Nusbaum C."/>
            <person name="Birren B."/>
        </authorList>
    </citation>
    <scope>NUCLEOTIDE SEQUENCE [LARGE SCALE GENOMIC DNA]</scope>
    <source>
        <strain evidence="2">IAC_01/95</strain>
    </source>
</reference>